<protein>
    <submittedName>
        <fullName evidence="1">Uncharacterized protein</fullName>
    </submittedName>
</protein>
<evidence type="ECO:0000313" key="1">
    <source>
        <dbReference type="EMBL" id="KAK9046280.1"/>
    </source>
</evidence>
<organism evidence="1 2">
    <name type="scientific">Hibiscus sabdariffa</name>
    <name type="common">roselle</name>
    <dbReference type="NCBI Taxonomy" id="183260"/>
    <lineage>
        <taxon>Eukaryota</taxon>
        <taxon>Viridiplantae</taxon>
        <taxon>Streptophyta</taxon>
        <taxon>Embryophyta</taxon>
        <taxon>Tracheophyta</taxon>
        <taxon>Spermatophyta</taxon>
        <taxon>Magnoliopsida</taxon>
        <taxon>eudicotyledons</taxon>
        <taxon>Gunneridae</taxon>
        <taxon>Pentapetalae</taxon>
        <taxon>rosids</taxon>
        <taxon>malvids</taxon>
        <taxon>Malvales</taxon>
        <taxon>Malvaceae</taxon>
        <taxon>Malvoideae</taxon>
        <taxon>Hibiscus</taxon>
    </lineage>
</organism>
<dbReference type="Gene3D" id="1.25.40.10">
    <property type="entry name" value="Tetratricopeptide repeat domain"/>
    <property type="match status" value="1"/>
</dbReference>
<evidence type="ECO:0000313" key="2">
    <source>
        <dbReference type="Proteomes" id="UP001396334"/>
    </source>
</evidence>
<proteinExistence type="predicted"/>
<dbReference type="InterPro" id="IPR046960">
    <property type="entry name" value="PPR_At4g14850-like_plant"/>
</dbReference>
<gene>
    <name evidence="1" type="ORF">V6N11_052172</name>
</gene>
<keyword evidence="2" id="KW-1185">Reference proteome</keyword>
<dbReference type="PANTHER" id="PTHR47926:SF458">
    <property type="entry name" value="PENTATRICOPEPTIDE REPEAT-CONTAINING PROTEIN"/>
    <property type="match status" value="1"/>
</dbReference>
<sequence length="131" mass="14986">MPEMISACVHSEKPRDRCAGRVSEEMEERTVMSCHMGLVDEGRWFFSGMTRDYGVSPEIEHYGCMAVLYSRAGLLHVKPNGVVWGCKVHKIIEVAEEATRLLLDSIFLTMDYTLTLFYLISMLKSKDGKMW</sequence>
<dbReference type="InterPro" id="IPR011990">
    <property type="entry name" value="TPR-like_helical_dom_sf"/>
</dbReference>
<name>A0ABR2U9D5_9ROSI</name>
<dbReference type="PANTHER" id="PTHR47926">
    <property type="entry name" value="PENTATRICOPEPTIDE REPEAT-CONTAINING PROTEIN"/>
    <property type="match status" value="1"/>
</dbReference>
<comment type="caution">
    <text evidence="1">The sequence shown here is derived from an EMBL/GenBank/DDBJ whole genome shotgun (WGS) entry which is preliminary data.</text>
</comment>
<dbReference type="Proteomes" id="UP001396334">
    <property type="component" value="Unassembled WGS sequence"/>
</dbReference>
<accession>A0ABR2U9D5</accession>
<dbReference type="EMBL" id="JBBPBN010000001">
    <property type="protein sequence ID" value="KAK9046280.1"/>
    <property type="molecule type" value="Genomic_DNA"/>
</dbReference>
<reference evidence="1 2" key="1">
    <citation type="journal article" date="2024" name="G3 (Bethesda)">
        <title>Genome assembly of Hibiscus sabdariffa L. provides insights into metabolisms of medicinal natural products.</title>
        <authorList>
            <person name="Kim T."/>
        </authorList>
    </citation>
    <scope>NUCLEOTIDE SEQUENCE [LARGE SCALE GENOMIC DNA]</scope>
    <source>
        <strain evidence="1">TK-2024</strain>
        <tissue evidence="1">Old leaves</tissue>
    </source>
</reference>